<reference evidence="2" key="1">
    <citation type="submission" date="2023-06" db="EMBL/GenBank/DDBJ databases">
        <title>Genome-scale phylogeny and comparative genomics of the fungal order Sordariales.</title>
        <authorList>
            <consortium name="Lawrence Berkeley National Laboratory"/>
            <person name="Hensen N."/>
            <person name="Bonometti L."/>
            <person name="Westerberg I."/>
            <person name="Brannstrom I.O."/>
            <person name="Guillou S."/>
            <person name="Cros-Aarteil S."/>
            <person name="Calhoun S."/>
            <person name="Haridas S."/>
            <person name="Kuo A."/>
            <person name="Mondo S."/>
            <person name="Pangilinan J."/>
            <person name="Riley R."/>
            <person name="LaButti K."/>
            <person name="Andreopoulos B."/>
            <person name="Lipzen A."/>
            <person name="Chen C."/>
            <person name="Yanf M."/>
            <person name="Daum C."/>
            <person name="Ng V."/>
            <person name="Clum A."/>
            <person name="Steindorff A."/>
            <person name="Ohm R."/>
            <person name="Martin F."/>
            <person name="Silar P."/>
            <person name="Natvig D."/>
            <person name="Lalanne C."/>
            <person name="Gautier V."/>
            <person name="Ament-velasquez S.L."/>
            <person name="Kruys A."/>
            <person name="Hutchinson M.I."/>
            <person name="Powell A.J."/>
            <person name="Barry K."/>
            <person name="Miller A.N."/>
            <person name="Grigoriev I.V."/>
            <person name="Debuchy R."/>
            <person name="Gladieux P."/>
            <person name="Thoren M.H."/>
            <person name="Johannesson H."/>
        </authorList>
    </citation>
    <scope>NUCLEOTIDE SEQUENCE</scope>
    <source>
        <strain evidence="2">SMH3187-1</strain>
    </source>
</reference>
<gene>
    <name evidence="2" type="ORF">B0T18DRAFT_375171</name>
</gene>
<dbReference type="EMBL" id="JAUKUD010000007">
    <property type="protein sequence ID" value="KAK0737800.1"/>
    <property type="molecule type" value="Genomic_DNA"/>
</dbReference>
<dbReference type="CDD" id="cd12108">
    <property type="entry name" value="Hr-like"/>
    <property type="match status" value="1"/>
</dbReference>
<dbReference type="Proteomes" id="UP001172155">
    <property type="component" value="Unassembled WGS sequence"/>
</dbReference>
<feature type="domain" description="Hemerythrin-like" evidence="1">
    <location>
        <begin position="36"/>
        <end position="158"/>
    </location>
</feature>
<dbReference type="Gene3D" id="1.20.120.520">
    <property type="entry name" value="nmb1532 protein domain like"/>
    <property type="match status" value="1"/>
</dbReference>
<dbReference type="PANTHER" id="PTHR38048:SF2">
    <property type="entry name" value="HEMERYTHRIN-LIKE DOMAIN-CONTAINING PROTEIN"/>
    <property type="match status" value="1"/>
</dbReference>
<dbReference type="Pfam" id="PF01814">
    <property type="entry name" value="Hemerythrin"/>
    <property type="match status" value="1"/>
</dbReference>
<evidence type="ECO:0000313" key="3">
    <source>
        <dbReference type="Proteomes" id="UP001172155"/>
    </source>
</evidence>
<dbReference type="PANTHER" id="PTHR38048">
    <property type="entry name" value="EXPRESSED PROTEIN"/>
    <property type="match status" value="1"/>
</dbReference>
<comment type="caution">
    <text evidence="2">The sequence shown here is derived from an EMBL/GenBank/DDBJ whole genome shotgun (WGS) entry which is preliminary data.</text>
</comment>
<evidence type="ECO:0000313" key="2">
    <source>
        <dbReference type="EMBL" id="KAK0737800.1"/>
    </source>
</evidence>
<name>A0AA40BP25_9PEZI</name>
<dbReference type="InterPro" id="IPR053206">
    <property type="entry name" value="Dimeric_xanthone_biosynth"/>
</dbReference>
<organism evidence="2 3">
    <name type="scientific">Schizothecium vesticola</name>
    <dbReference type="NCBI Taxonomy" id="314040"/>
    <lineage>
        <taxon>Eukaryota</taxon>
        <taxon>Fungi</taxon>
        <taxon>Dikarya</taxon>
        <taxon>Ascomycota</taxon>
        <taxon>Pezizomycotina</taxon>
        <taxon>Sordariomycetes</taxon>
        <taxon>Sordariomycetidae</taxon>
        <taxon>Sordariales</taxon>
        <taxon>Schizotheciaceae</taxon>
        <taxon>Schizothecium</taxon>
    </lineage>
</organism>
<sequence length="257" mass="28599">MPAVYADHPFAVIPTPSFPRLKNGEPIDIFHRLATEMTLVHNLLLRSLNAIVLQAPHITGADILPFTRFILAWHTLISVHHAGEEELFFPAVERMTGVVGVMDKEKGEHEQFHAGLDALKGYVDAVVKGEEKWDGGRVVQVVEGFGGVLRGHLKGEIESLEGLRRFGEEKMKGVMKAAEEEAEAGMKALGGFGLAWAFQQIDYEFEEGTWKSWPAAPFPVKFIAQTVMGRIYADGLKYSACDRNGRLQPLYALRDKQ</sequence>
<keyword evidence="3" id="KW-1185">Reference proteome</keyword>
<dbReference type="AlphaFoldDB" id="A0AA40BP25"/>
<dbReference type="InterPro" id="IPR012312">
    <property type="entry name" value="Hemerythrin-like"/>
</dbReference>
<protein>
    <submittedName>
        <fullName evidence="2">Hemerythrin HHE cation binding domain-containing protein</fullName>
    </submittedName>
</protein>
<evidence type="ECO:0000259" key="1">
    <source>
        <dbReference type="Pfam" id="PF01814"/>
    </source>
</evidence>
<proteinExistence type="predicted"/>
<accession>A0AA40BP25</accession>